<proteinExistence type="predicted"/>
<keyword evidence="2" id="KW-1185">Reference proteome</keyword>
<evidence type="ECO:0000313" key="1">
    <source>
        <dbReference type="EMBL" id="SQD93155.1"/>
    </source>
</evidence>
<accession>A0A2X3MLZ4</accession>
<dbReference type="Proteomes" id="UP000249818">
    <property type="component" value="Chromosome BARAN1"/>
</dbReference>
<dbReference type="KEGG" id="bana:BARAN1_1131"/>
<gene>
    <name evidence="1" type="ORF">BARAN1_1131</name>
</gene>
<dbReference type="RefSeq" id="WP_269460762.1">
    <property type="nucleotide sequence ID" value="NZ_LS483254.1"/>
</dbReference>
<name>A0A2X3MLZ4_9BACT</name>
<protein>
    <submittedName>
        <fullName evidence="1">Uncharacterized protein</fullName>
    </submittedName>
</protein>
<organism evidence="1 2">
    <name type="scientific">Candidatus Bipolaricaulis anaerobius</name>
    <dbReference type="NCBI Taxonomy" id="2026885"/>
    <lineage>
        <taxon>Bacteria</taxon>
        <taxon>Candidatus Bipolaricaulota</taxon>
        <taxon>Candidatus Bipolaricaulia</taxon>
        <taxon>Candidatus Bipolaricaulales</taxon>
        <taxon>Candidatus Bipolaricaulaceae</taxon>
        <taxon>Candidatus Bipolaricaulis</taxon>
    </lineage>
</organism>
<dbReference type="EMBL" id="LS483254">
    <property type="protein sequence ID" value="SQD93155.1"/>
    <property type="molecule type" value="Genomic_DNA"/>
</dbReference>
<reference evidence="2" key="1">
    <citation type="submission" date="2018-05" db="EMBL/GenBank/DDBJ databases">
        <authorList>
            <person name="Hao L."/>
        </authorList>
    </citation>
    <scope>NUCLEOTIDE SEQUENCE [LARGE SCALE GENOMIC DNA]</scope>
</reference>
<dbReference type="AlphaFoldDB" id="A0A2X3MLZ4"/>
<sequence>MRTWIVEVESERYGFPEIWEEDGRVMREHQLNLVSLSTEGTSRP</sequence>
<evidence type="ECO:0000313" key="2">
    <source>
        <dbReference type="Proteomes" id="UP000249818"/>
    </source>
</evidence>